<gene>
    <name evidence="2" type="ORF">BGAL_0114g00230</name>
</gene>
<feature type="compositionally biased region" description="Polar residues" evidence="1">
    <location>
        <begin position="70"/>
        <end position="89"/>
    </location>
</feature>
<feature type="compositionally biased region" description="Polar residues" evidence="1">
    <location>
        <begin position="146"/>
        <end position="156"/>
    </location>
</feature>
<protein>
    <submittedName>
        <fullName evidence="2">Uncharacterized protein</fullName>
    </submittedName>
</protein>
<dbReference type="OrthoDB" id="3564146at2759"/>
<dbReference type="EMBL" id="PQXL01000114">
    <property type="protein sequence ID" value="THV51351.1"/>
    <property type="molecule type" value="Genomic_DNA"/>
</dbReference>
<comment type="caution">
    <text evidence="2">The sequence shown here is derived from an EMBL/GenBank/DDBJ whole genome shotgun (WGS) entry which is preliminary data.</text>
</comment>
<evidence type="ECO:0000256" key="1">
    <source>
        <dbReference type="SAM" id="MobiDB-lite"/>
    </source>
</evidence>
<evidence type="ECO:0000313" key="2">
    <source>
        <dbReference type="EMBL" id="THV51351.1"/>
    </source>
</evidence>
<dbReference type="AlphaFoldDB" id="A0A4S8R2W1"/>
<reference evidence="2 3" key="1">
    <citation type="submission" date="2017-12" db="EMBL/GenBank/DDBJ databases">
        <title>Comparative genomics of Botrytis spp.</title>
        <authorList>
            <person name="Valero-Jimenez C.A."/>
            <person name="Tapia P."/>
            <person name="Veloso J."/>
            <person name="Silva-Moreno E."/>
            <person name="Staats M."/>
            <person name="Valdes J.H."/>
            <person name="Van Kan J.A.L."/>
        </authorList>
    </citation>
    <scope>NUCLEOTIDE SEQUENCE [LARGE SCALE GENOMIC DNA]</scope>
    <source>
        <strain evidence="2 3">MUCL435</strain>
    </source>
</reference>
<organism evidence="2 3">
    <name type="scientific">Botrytis galanthina</name>
    <dbReference type="NCBI Taxonomy" id="278940"/>
    <lineage>
        <taxon>Eukaryota</taxon>
        <taxon>Fungi</taxon>
        <taxon>Dikarya</taxon>
        <taxon>Ascomycota</taxon>
        <taxon>Pezizomycotina</taxon>
        <taxon>Leotiomycetes</taxon>
        <taxon>Helotiales</taxon>
        <taxon>Sclerotiniaceae</taxon>
        <taxon>Botrytis</taxon>
    </lineage>
</organism>
<sequence length="197" mass="21241">MGLFGKDKKALNISGPFNVQASTTLREGSSYIRDNKRTSQQPPPIPDASLNDTGHSSTPGPSTIHGHPNQAPQDPSRSAPNNPLQSNHAPSRLARPQQPAMNASMAGQYSATDRPRSQDHTSSTQRNSGNHNSSRPSSSHSRASSVDNGTTSNSQRGSHRRTGSRDSTNSHSSTASSSDQEPFKYHNPHYTKLLYKS</sequence>
<keyword evidence="3" id="KW-1185">Reference proteome</keyword>
<feature type="compositionally biased region" description="Polar residues" evidence="1">
    <location>
        <begin position="99"/>
        <end position="111"/>
    </location>
</feature>
<evidence type="ECO:0000313" key="3">
    <source>
        <dbReference type="Proteomes" id="UP000308671"/>
    </source>
</evidence>
<dbReference type="Proteomes" id="UP000308671">
    <property type="component" value="Unassembled WGS sequence"/>
</dbReference>
<feature type="compositionally biased region" description="Polar residues" evidence="1">
    <location>
        <begin position="50"/>
        <end position="61"/>
    </location>
</feature>
<feature type="compositionally biased region" description="Low complexity" evidence="1">
    <location>
        <begin position="126"/>
        <end position="145"/>
    </location>
</feature>
<name>A0A4S8R2W1_9HELO</name>
<proteinExistence type="predicted"/>
<accession>A0A4S8R2W1</accession>
<feature type="compositionally biased region" description="Low complexity" evidence="1">
    <location>
        <begin position="165"/>
        <end position="178"/>
    </location>
</feature>
<feature type="region of interest" description="Disordered" evidence="1">
    <location>
        <begin position="23"/>
        <end position="197"/>
    </location>
</feature>